<dbReference type="Gene3D" id="1.10.510.10">
    <property type="entry name" value="Transferase(Phosphotransferase) domain 1"/>
    <property type="match status" value="1"/>
</dbReference>
<evidence type="ECO:0000313" key="3">
    <source>
        <dbReference type="Proteomes" id="UP001177744"/>
    </source>
</evidence>
<feature type="compositionally biased region" description="Basic and acidic residues" evidence="1">
    <location>
        <begin position="284"/>
        <end position="298"/>
    </location>
</feature>
<evidence type="ECO:0000313" key="2">
    <source>
        <dbReference type="EMBL" id="KAK1337126.1"/>
    </source>
</evidence>
<gene>
    <name evidence="2" type="ORF">QTO34_001748</name>
</gene>
<protein>
    <submittedName>
        <fullName evidence="2">Uncharacterized protein</fullName>
    </submittedName>
</protein>
<evidence type="ECO:0000256" key="1">
    <source>
        <dbReference type="SAM" id="MobiDB-lite"/>
    </source>
</evidence>
<proteinExistence type="predicted"/>
<dbReference type="EMBL" id="JAULJE010000011">
    <property type="protein sequence ID" value="KAK1337126.1"/>
    <property type="molecule type" value="Genomic_DNA"/>
</dbReference>
<feature type="compositionally biased region" description="Polar residues" evidence="1">
    <location>
        <begin position="309"/>
        <end position="323"/>
    </location>
</feature>
<dbReference type="InterPro" id="IPR011009">
    <property type="entry name" value="Kinase-like_dom_sf"/>
</dbReference>
<reference evidence="2" key="1">
    <citation type="submission" date="2023-06" db="EMBL/GenBank/DDBJ databases">
        <title>Reference genome for the Northern bat (Eptesicus nilssonii), a most northern bat species.</title>
        <authorList>
            <person name="Laine V.N."/>
            <person name="Pulliainen A.T."/>
            <person name="Lilley T.M."/>
        </authorList>
    </citation>
    <scope>NUCLEOTIDE SEQUENCE</scope>
    <source>
        <strain evidence="2">BLF_Eptnil</strain>
        <tissue evidence="2">Kidney</tissue>
    </source>
</reference>
<name>A0AA40LKQ9_CNENI</name>
<dbReference type="AlphaFoldDB" id="A0AA40LKQ9"/>
<sequence length="323" mass="35801">MVLAAGTSAGWDRGMWEQRIFSNHQRLILMTATGILPWSGTLTRLFHHPAVANACHVPCTPPGAVAAAAGDTGGVSEVHGNTVSHKSVQQGQSVPNMWPAVRARWLWEWGPYRARIALLREHWPPSSAVRPLGLGHGHGREEDRLWQLRGAWLGQNVYTSGYLALQLEPIKCRHCSCAWNTASSSSWCAEGVVRSLWPEREVQRHGAGAARPGLEDLLHLCDHTCPLRTVLMIAIQLITCMEYVHTKSPVCHNVKPEDFLVRQPGSKRSTPSTSAALAWPRSTGPRDQEAQPSREHKSLKGTALLEHQYTPSKEQSALTTWRR</sequence>
<dbReference type="SUPFAM" id="SSF56112">
    <property type="entry name" value="Protein kinase-like (PK-like)"/>
    <property type="match status" value="1"/>
</dbReference>
<feature type="region of interest" description="Disordered" evidence="1">
    <location>
        <begin position="262"/>
        <end position="323"/>
    </location>
</feature>
<keyword evidence="3" id="KW-1185">Reference proteome</keyword>
<comment type="caution">
    <text evidence="2">The sequence shown here is derived from an EMBL/GenBank/DDBJ whole genome shotgun (WGS) entry which is preliminary data.</text>
</comment>
<organism evidence="2 3">
    <name type="scientific">Cnephaeus nilssonii</name>
    <name type="common">Northern bat</name>
    <name type="synonym">Eptesicus nilssonii</name>
    <dbReference type="NCBI Taxonomy" id="3371016"/>
    <lineage>
        <taxon>Eukaryota</taxon>
        <taxon>Metazoa</taxon>
        <taxon>Chordata</taxon>
        <taxon>Craniata</taxon>
        <taxon>Vertebrata</taxon>
        <taxon>Euteleostomi</taxon>
        <taxon>Mammalia</taxon>
        <taxon>Eutheria</taxon>
        <taxon>Laurasiatheria</taxon>
        <taxon>Chiroptera</taxon>
        <taxon>Yangochiroptera</taxon>
        <taxon>Vespertilionidae</taxon>
        <taxon>Cnephaeus</taxon>
    </lineage>
</organism>
<feature type="compositionally biased region" description="Polar residues" evidence="1">
    <location>
        <begin position="266"/>
        <end position="275"/>
    </location>
</feature>
<accession>A0AA40LKQ9</accession>
<dbReference type="Proteomes" id="UP001177744">
    <property type="component" value="Unassembled WGS sequence"/>
</dbReference>